<evidence type="ECO:0000313" key="3">
    <source>
        <dbReference type="Proteomes" id="UP000474640"/>
    </source>
</evidence>
<dbReference type="AlphaFoldDB" id="A0A7C8RFF4"/>
<gene>
    <name evidence="2" type="ORF">TWF970_011467</name>
</gene>
<feature type="signal peptide" evidence="1">
    <location>
        <begin position="1"/>
        <end position="22"/>
    </location>
</feature>
<name>A0A7C8RFF4_ORBOL</name>
<keyword evidence="1" id="KW-0732">Signal</keyword>
<organism evidence="2 3">
    <name type="scientific">Orbilia oligospora</name>
    <name type="common">Nematode-trapping fungus</name>
    <name type="synonym">Arthrobotrys oligospora</name>
    <dbReference type="NCBI Taxonomy" id="2813651"/>
    <lineage>
        <taxon>Eukaryota</taxon>
        <taxon>Fungi</taxon>
        <taxon>Dikarya</taxon>
        <taxon>Ascomycota</taxon>
        <taxon>Pezizomycotina</taxon>
        <taxon>Orbiliomycetes</taxon>
        <taxon>Orbiliales</taxon>
        <taxon>Orbiliaceae</taxon>
        <taxon>Orbilia</taxon>
    </lineage>
</organism>
<evidence type="ECO:0000313" key="2">
    <source>
        <dbReference type="EMBL" id="KAF3284245.1"/>
    </source>
</evidence>
<dbReference type="EMBL" id="JAABOJ010000009">
    <property type="protein sequence ID" value="KAF3284245.1"/>
    <property type="molecule type" value="Genomic_DNA"/>
</dbReference>
<accession>A0A7C8RFF4</accession>
<comment type="caution">
    <text evidence="2">The sequence shown here is derived from an EMBL/GenBank/DDBJ whole genome shotgun (WGS) entry which is preliminary data.</text>
</comment>
<reference evidence="2 3" key="1">
    <citation type="submission" date="2020-01" db="EMBL/GenBank/DDBJ databases">
        <authorList>
            <person name="Palmer J.M."/>
        </authorList>
    </citation>
    <scope>NUCLEOTIDE SEQUENCE [LARGE SCALE GENOMIC DNA]</scope>
    <source>
        <strain evidence="2 3">TWF970</strain>
    </source>
</reference>
<protein>
    <submittedName>
        <fullName evidence="2">Uncharacterized protein</fullName>
    </submittedName>
</protein>
<evidence type="ECO:0000256" key="1">
    <source>
        <dbReference type="SAM" id="SignalP"/>
    </source>
</evidence>
<dbReference type="OrthoDB" id="3560235at2759"/>
<proteinExistence type="predicted"/>
<dbReference type="Proteomes" id="UP000474640">
    <property type="component" value="Unassembled WGS sequence"/>
</dbReference>
<feature type="chain" id="PRO_5028832512" evidence="1">
    <location>
        <begin position="23"/>
        <end position="290"/>
    </location>
</feature>
<sequence>MYFAAIHYGLLAFGLLLTSANASPYYGINVGYSKLQARDLFVDPSTCDDFVIGATNTKVGQVCVGISGGILNVAYGKLSSCTYSSVHVYVGTVPPTDRNPGGFPYSSDPGGICTLSADRTTASCPIPVQNSWRACEQTLYIATHGSVNCSPGGGQTGWGMGTCFGGSNGNCAKYWMFTTHCYCPSVSVFPQQYQTSTSIFTSTSTTAFLTSTTVTYTTSTTSEYPTSTTITYTTSTTSTYTTSTTVVYDTSTTSLYTTTQYPETVITSVTTSTLPLSSTTYTLTCTNPRP</sequence>